<dbReference type="EMBL" id="VUNR01000012">
    <property type="protein sequence ID" value="MSU08787.1"/>
    <property type="molecule type" value="Genomic_DNA"/>
</dbReference>
<keyword evidence="4" id="KW-1185">Reference proteome</keyword>
<feature type="region of interest" description="Disordered" evidence="1">
    <location>
        <begin position="201"/>
        <end position="261"/>
    </location>
</feature>
<feature type="compositionally biased region" description="Polar residues" evidence="1">
    <location>
        <begin position="219"/>
        <end position="230"/>
    </location>
</feature>
<feature type="compositionally biased region" description="Polar residues" evidence="1">
    <location>
        <begin position="238"/>
        <end position="261"/>
    </location>
</feature>
<feature type="compositionally biased region" description="Polar residues" evidence="1">
    <location>
        <begin position="321"/>
        <end position="333"/>
    </location>
</feature>
<evidence type="ECO:0000313" key="4">
    <source>
        <dbReference type="Proteomes" id="UP000433181"/>
    </source>
</evidence>
<organism evidence="3 4">
    <name type="scientific">Anaerovibrio slackiae</name>
    <dbReference type="NCBI Taxonomy" id="2652309"/>
    <lineage>
        <taxon>Bacteria</taxon>
        <taxon>Bacillati</taxon>
        <taxon>Bacillota</taxon>
        <taxon>Negativicutes</taxon>
        <taxon>Selenomonadales</taxon>
        <taxon>Selenomonadaceae</taxon>
        <taxon>Anaerovibrio</taxon>
    </lineage>
</organism>
<dbReference type="InterPro" id="IPR021136">
    <property type="entry name" value="Flagellar_hook_control-like_C"/>
</dbReference>
<evidence type="ECO:0000256" key="1">
    <source>
        <dbReference type="SAM" id="MobiDB-lite"/>
    </source>
</evidence>
<dbReference type="AlphaFoldDB" id="A0A6I2UDK5"/>
<feature type="compositionally biased region" description="Low complexity" evidence="1">
    <location>
        <begin position="207"/>
        <end position="218"/>
    </location>
</feature>
<dbReference type="CDD" id="cd17470">
    <property type="entry name" value="T3SS_Flik_C"/>
    <property type="match status" value="1"/>
</dbReference>
<gene>
    <name evidence="3" type="ORF">FYJ84_07300</name>
</gene>
<name>A0A6I2UDK5_9FIRM</name>
<proteinExistence type="predicted"/>
<evidence type="ECO:0000259" key="2">
    <source>
        <dbReference type="Pfam" id="PF02120"/>
    </source>
</evidence>
<accession>A0A6I2UDK5</accession>
<feature type="compositionally biased region" description="Low complexity" evidence="1">
    <location>
        <begin position="14"/>
        <end position="29"/>
    </location>
</feature>
<dbReference type="RefSeq" id="WP_154406950.1">
    <property type="nucleotide sequence ID" value="NZ_VUNR01000012.1"/>
</dbReference>
<dbReference type="Gene3D" id="3.30.750.140">
    <property type="match status" value="1"/>
</dbReference>
<feature type="region of interest" description="Disordered" evidence="1">
    <location>
        <begin position="1"/>
        <end position="131"/>
    </location>
</feature>
<reference evidence="3 4" key="1">
    <citation type="submission" date="2019-08" db="EMBL/GenBank/DDBJ databases">
        <title>In-depth cultivation of the pig gut microbiome towards novel bacterial diversity and tailored functional studies.</title>
        <authorList>
            <person name="Wylensek D."/>
            <person name="Hitch T.C.A."/>
            <person name="Clavel T."/>
        </authorList>
    </citation>
    <scope>NUCLEOTIDE SEQUENCE [LARGE SCALE GENOMIC DNA]</scope>
    <source>
        <strain evidence="3 4">WCA-693-APC-5D-A</strain>
    </source>
</reference>
<protein>
    <recommendedName>
        <fullName evidence="2">Flagellar hook-length control protein-like C-terminal domain-containing protein</fullName>
    </recommendedName>
</protein>
<feature type="domain" description="Flagellar hook-length control protein-like C-terminal" evidence="2">
    <location>
        <begin position="404"/>
        <end position="486"/>
    </location>
</feature>
<feature type="compositionally biased region" description="Polar residues" evidence="1">
    <location>
        <begin position="30"/>
        <end position="44"/>
    </location>
</feature>
<feature type="region of interest" description="Disordered" evidence="1">
    <location>
        <begin position="532"/>
        <end position="551"/>
    </location>
</feature>
<dbReference type="Proteomes" id="UP000433181">
    <property type="component" value="Unassembled WGS sequence"/>
</dbReference>
<feature type="compositionally biased region" description="Basic and acidic residues" evidence="1">
    <location>
        <begin position="45"/>
        <end position="83"/>
    </location>
</feature>
<dbReference type="GeneID" id="96778719"/>
<dbReference type="Pfam" id="PF02120">
    <property type="entry name" value="Flg_hook"/>
    <property type="match status" value="1"/>
</dbReference>
<sequence>MSSNVNLLSVGAGSTAKVSVKASVKTASSQGSDFSKTLDQAQQARSKDTAKPESDYKSAAKDESTKDVQPEKPEAADGKEKADAANADTQPENAGGASDVQEKGEADGQPPAEGNDSTATDANPVAAMAEGVIATQGQQPLAELNTYFKSTNYAQDVTNKELAEQQIGAKMGYIQQPGGEQQKQPLDSLQAVNAMEEMAPVDAGTPSASQSNQVAQQSGEQKQPVSNVPNSIEALLGSKQQSQQTVNANAAQGRNDNGQQLLNMLPGQRTFTTVQENSAAPQQENTVGINQLNDLIGQVEIVQGEGNSRGFAQQQNQNQQGGMTNSHGQQQGMQMPGEAAFDVVVPGEEITQENSLGKSQQDNVASFQQILGNAQNTDNAGAINEPQQAQQTNRTYNVPQQIVEQAKLLQNGQNSEMIIKLNPEHLGELSLKVSVNGNGGVTATFHTDNAQVRAILETSMIQLKQQLNEQGIKVDSVEVQTSLPDGQLPDGQAQQGFNHQSQGQHVRSQQIDLKDFEDTSEALAAEPVNNATTDIHDSEGNVISSGVDYSV</sequence>
<feature type="region of interest" description="Disordered" evidence="1">
    <location>
        <begin position="315"/>
        <end position="334"/>
    </location>
</feature>
<dbReference type="InterPro" id="IPR038610">
    <property type="entry name" value="FliK-like_C_sf"/>
</dbReference>
<evidence type="ECO:0000313" key="3">
    <source>
        <dbReference type="EMBL" id="MSU08787.1"/>
    </source>
</evidence>
<comment type="caution">
    <text evidence="3">The sequence shown here is derived from an EMBL/GenBank/DDBJ whole genome shotgun (WGS) entry which is preliminary data.</text>
</comment>